<evidence type="ECO:0000256" key="3">
    <source>
        <dbReference type="ARBA" id="ARBA00022525"/>
    </source>
</evidence>
<keyword evidence="7" id="KW-0325">Glycoprotein</keyword>
<dbReference type="Gene3D" id="3.80.10.10">
    <property type="entry name" value="Ribonuclease Inhibitor"/>
    <property type="match status" value="1"/>
</dbReference>
<gene>
    <name evidence="11" type="ORF">HPP92_011537</name>
</gene>
<evidence type="ECO:0000256" key="9">
    <source>
        <dbReference type="ARBA" id="ARBA00041871"/>
    </source>
</evidence>
<dbReference type="PANTHER" id="PTHR32093">
    <property type="entry name" value="LEUCINE-RICH REPEAT EXTENSIN-LIKE PROTEIN 3-RELATED"/>
    <property type="match status" value="1"/>
</dbReference>
<evidence type="ECO:0000256" key="6">
    <source>
        <dbReference type="ARBA" id="ARBA00022737"/>
    </source>
</evidence>
<proteinExistence type="predicted"/>
<dbReference type="FunFam" id="3.80.10.10:FF:000041">
    <property type="entry name" value="LRR receptor-like serine/threonine-protein kinase ERECTA"/>
    <property type="match status" value="1"/>
</dbReference>
<evidence type="ECO:0000256" key="2">
    <source>
        <dbReference type="ARBA" id="ARBA00022512"/>
    </source>
</evidence>
<dbReference type="EMBL" id="JADCNM010000005">
    <property type="protein sequence ID" value="KAG0483453.1"/>
    <property type="molecule type" value="Genomic_DNA"/>
</dbReference>
<evidence type="ECO:0000256" key="8">
    <source>
        <dbReference type="ARBA" id="ARBA00023278"/>
    </source>
</evidence>
<keyword evidence="5" id="KW-0732">Signal</keyword>
<dbReference type="Proteomes" id="UP000639772">
    <property type="component" value="Unassembled WGS sequence"/>
</dbReference>
<comment type="subcellular location">
    <subcellularLocation>
        <location evidence="1">Secreted</location>
        <location evidence="1">Cell wall</location>
    </subcellularLocation>
</comment>
<dbReference type="SUPFAM" id="SSF52058">
    <property type="entry name" value="L domain-like"/>
    <property type="match status" value="1"/>
</dbReference>
<keyword evidence="3" id="KW-0964">Secreted</keyword>
<organism evidence="11 12">
    <name type="scientific">Vanilla planifolia</name>
    <name type="common">Vanilla</name>
    <dbReference type="NCBI Taxonomy" id="51239"/>
    <lineage>
        <taxon>Eukaryota</taxon>
        <taxon>Viridiplantae</taxon>
        <taxon>Streptophyta</taxon>
        <taxon>Embryophyta</taxon>
        <taxon>Tracheophyta</taxon>
        <taxon>Spermatophyta</taxon>
        <taxon>Magnoliopsida</taxon>
        <taxon>Liliopsida</taxon>
        <taxon>Asparagales</taxon>
        <taxon>Orchidaceae</taxon>
        <taxon>Vanilloideae</taxon>
        <taxon>Vanilleae</taxon>
        <taxon>Vanilla</taxon>
    </lineage>
</organism>
<evidence type="ECO:0000256" key="4">
    <source>
        <dbReference type="ARBA" id="ARBA00022614"/>
    </source>
</evidence>
<evidence type="ECO:0000256" key="7">
    <source>
        <dbReference type="ARBA" id="ARBA00023180"/>
    </source>
</evidence>
<feature type="compositionally biased region" description="Pro residues" evidence="10">
    <location>
        <begin position="482"/>
        <end position="491"/>
    </location>
</feature>
<keyword evidence="4" id="KW-0433">Leucine-rich repeat</keyword>
<dbReference type="InterPro" id="IPR001611">
    <property type="entry name" value="Leu-rich_rpt"/>
</dbReference>
<dbReference type="InterPro" id="IPR003591">
    <property type="entry name" value="Leu-rich_rpt_typical-subtyp"/>
</dbReference>
<evidence type="ECO:0000313" key="11">
    <source>
        <dbReference type="EMBL" id="KAG0483453.1"/>
    </source>
</evidence>
<dbReference type="FunFam" id="3.80.10.10:FF:000224">
    <property type="entry name" value="Leucine-rich repeat extensin-like protein 1"/>
    <property type="match status" value="1"/>
</dbReference>
<sequence>MAEPSISSLTFNVCHVFHLRVSSLPSLASSTLSNFFQAVSSSAMEASIPNLALLHLLLLLLPSPSSIIAAVSDSEAAMIARHQLQSFSDPRYAVLPSSLEFNIEVEVEIRNPALRRAYSAFQALKNAIYSDPKNFTGNWVGPFVCSYKGVFCAPFPEDPSLHFVASVDLNGADIAGFLPTELALLATATVFHANSNRFCGVIPEIFARLESMFEFDVSNNRLVGGFPRAVLRMPKLKYLDLRYNDFEGSLPAELFEKALDALFVNGNRFDSSLPENFGNSTVSIAVLANNRLTGCIPRSIGRMANLNELILMGNKLDSCLPVEAGQLRNATVFDVGFNSLSGVVPESFAGMKNLEELDVSHNLLTGAIPNGVCQLPSLANFNFSYNYFEEAPAECRTREASKSLFDDSLNCISRRPKQRTEKVCGPVVSCPVDCRKFKCGYAASPPPPPSLFSSPPPPAQSPPPPPPAEIVLPPAGGFSYASPPPPMYKGY</sequence>
<feature type="compositionally biased region" description="Pro residues" evidence="10">
    <location>
        <begin position="447"/>
        <end position="468"/>
    </location>
</feature>
<accession>A0A835RBN7</accession>
<dbReference type="SMART" id="SM00369">
    <property type="entry name" value="LRR_TYP"/>
    <property type="match status" value="3"/>
</dbReference>
<name>A0A835RBN7_VANPL</name>
<evidence type="ECO:0000256" key="10">
    <source>
        <dbReference type="SAM" id="MobiDB-lite"/>
    </source>
</evidence>
<dbReference type="AlphaFoldDB" id="A0A835RBN7"/>
<evidence type="ECO:0000256" key="1">
    <source>
        <dbReference type="ARBA" id="ARBA00004191"/>
    </source>
</evidence>
<dbReference type="Pfam" id="PF00560">
    <property type="entry name" value="LRR_1"/>
    <property type="match status" value="1"/>
</dbReference>
<comment type="caution">
    <text evidence="11">The sequence shown here is derived from an EMBL/GenBank/DDBJ whole genome shotgun (WGS) entry which is preliminary data.</text>
</comment>
<dbReference type="OrthoDB" id="676979at2759"/>
<dbReference type="Pfam" id="PF13855">
    <property type="entry name" value="LRR_8"/>
    <property type="match status" value="1"/>
</dbReference>
<dbReference type="InterPro" id="IPR051582">
    <property type="entry name" value="LRR_extensin-like_regulator"/>
</dbReference>
<keyword evidence="8" id="KW-0379">Hydroxylation</keyword>
<dbReference type="InterPro" id="IPR032675">
    <property type="entry name" value="LRR_dom_sf"/>
</dbReference>
<evidence type="ECO:0000313" key="12">
    <source>
        <dbReference type="Proteomes" id="UP000639772"/>
    </source>
</evidence>
<protein>
    <recommendedName>
        <fullName evidence="9">Cell wall hydroxyproline-rich glycoprotein</fullName>
    </recommendedName>
</protein>
<feature type="region of interest" description="Disordered" evidence="10">
    <location>
        <begin position="447"/>
        <end position="491"/>
    </location>
</feature>
<reference evidence="11 12" key="1">
    <citation type="journal article" date="2020" name="Nat. Food">
        <title>A phased Vanilla planifolia genome enables genetic improvement of flavour and production.</title>
        <authorList>
            <person name="Hasing T."/>
            <person name="Tang H."/>
            <person name="Brym M."/>
            <person name="Khazi F."/>
            <person name="Huang T."/>
            <person name="Chambers A.H."/>
        </authorList>
    </citation>
    <scope>NUCLEOTIDE SEQUENCE [LARGE SCALE GENOMIC DNA]</scope>
    <source>
        <tissue evidence="11">Leaf</tissue>
    </source>
</reference>
<dbReference type="PANTHER" id="PTHR32093:SF166">
    <property type="entry name" value="LEUCINE-RICH REPEAT_EXTENSIN 1"/>
    <property type="match status" value="1"/>
</dbReference>
<keyword evidence="6" id="KW-0677">Repeat</keyword>
<keyword evidence="2" id="KW-0134">Cell wall</keyword>
<evidence type="ECO:0000256" key="5">
    <source>
        <dbReference type="ARBA" id="ARBA00022729"/>
    </source>
</evidence>